<protein>
    <submittedName>
        <fullName evidence="4">Isochorismatase-like protein</fullName>
    </submittedName>
</protein>
<dbReference type="InterPro" id="IPR050272">
    <property type="entry name" value="Isochorismatase-like_hydrls"/>
</dbReference>
<dbReference type="InterPro" id="IPR036380">
    <property type="entry name" value="Isochorismatase-like_sf"/>
</dbReference>
<reference evidence="4" key="1">
    <citation type="journal article" date="2020" name="New Phytol.">
        <title>Comparative genomics reveals dynamic genome evolution in host specialist ectomycorrhizal fungi.</title>
        <authorList>
            <person name="Lofgren L.A."/>
            <person name="Nguyen N.H."/>
            <person name="Vilgalys R."/>
            <person name="Ruytinx J."/>
            <person name="Liao H.L."/>
            <person name="Branco S."/>
            <person name="Kuo A."/>
            <person name="LaButti K."/>
            <person name="Lipzen A."/>
            <person name="Andreopoulos W."/>
            <person name="Pangilinan J."/>
            <person name="Riley R."/>
            <person name="Hundley H."/>
            <person name="Na H."/>
            <person name="Barry K."/>
            <person name="Grigoriev I.V."/>
            <person name="Stajich J.E."/>
            <person name="Kennedy P.G."/>
        </authorList>
    </citation>
    <scope>NUCLEOTIDE SEQUENCE</scope>
    <source>
        <strain evidence="4">DOB743</strain>
    </source>
</reference>
<evidence type="ECO:0000313" key="5">
    <source>
        <dbReference type="Proteomes" id="UP000714275"/>
    </source>
</evidence>
<dbReference type="Proteomes" id="UP000714275">
    <property type="component" value="Unassembled WGS sequence"/>
</dbReference>
<accession>A0A9P7D0Z5</accession>
<proteinExistence type="inferred from homology"/>
<dbReference type="PANTHER" id="PTHR43540">
    <property type="entry name" value="PEROXYUREIDOACRYLATE/UREIDOACRYLATE AMIDOHYDROLASE-RELATED"/>
    <property type="match status" value="1"/>
</dbReference>
<dbReference type="SUPFAM" id="SSF52499">
    <property type="entry name" value="Isochorismatase-like hydrolases"/>
    <property type="match status" value="1"/>
</dbReference>
<sequence length="207" mass="22860">MTRHLIDNHHSPHPSHQSPPCLTCRVLLLLDLQVSMLSSPTEGGVPSSQTVYRNIEHILDRARSAKQPPRIIHIRNSGESGDPDAPNSPGWQLVFPTLEHEFVIDKLKNNAFAGTKLAELIPRDAELIIVGMQSDYCVRATCSAALGRGNTVILIKEAHATYDRIEVWNGGMVTIARDVESEIEAELEEAGVNLLCMSDVPHLFSDR</sequence>
<gene>
    <name evidence="4" type="ORF">EV702DRAFT_1124612</name>
</gene>
<keyword evidence="2" id="KW-0378">Hydrolase</keyword>
<dbReference type="EMBL" id="JABBWD010000041">
    <property type="protein sequence ID" value="KAG1774526.1"/>
    <property type="molecule type" value="Genomic_DNA"/>
</dbReference>
<dbReference type="OrthoDB" id="167809at2759"/>
<comment type="similarity">
    <text evidence="1">Belongs to the isochorismatase family.</text>
</comment>
<name>A0A9P7D0Z5_9AGAM</name>
<evidence type="ECO:0000313" key="4">
    <source>
        <dbReference type="EMBL" id="KAG1774526.1"/>
    </source>
</evidence>
<dbReference type="InterPro" id="IPR000868">
    <property type="entry name" value="Isochorismatase-like_dom"/>
</dbReference>
<keyword evidence="5" id="KW-1185">Reference proteome</keyword>
<feature type="domain" description="Isochorismatase-like" evidence="3">
    <location>
        <begin position="26"/>
        <end position="164"/>
    </location>
</feature>
<dbReference type="AlphaFoldDB" id="A0A9P7D0Z5"/>
<evidence type="ECO:0000256" key="1">
    <source>
        <dbReference type="ARBA" id="ARBA00006336"/>
    </source>
</evidence>
<dbReference type="Gene3D" id="3.40.50.850">
    <property type="entry name" value="Isochorismatase-like"/>
    <property type="match status" value="1"/>
</dbReference>
<organism evidence="4 5">
    <name type="scientific">Suillus placidus</name>
    <dbReference type="NCBI Taxonomy" id="48579"/>
    <lineage>
        <taxon>Eukaryota</taxon>
        <taxon>Fungi</taxon>
        <taxon>Dikarya</taxon>
        <taxon>Basidiomycota</taxon>
        <taxon>Agaricomycotina</taxon>
        <taxon>Agaricomycetes</taxon>
        <taxon>Agaricomycetidae</taxon>
        <taxon>Boletales</taxon>
        <taxon>Suillineae</taxon>
        <taxon>Suillaceae</taxon>
        <taxon>Suillus</taxon>
    </lineage>
</organism>
<dbReference type="GO" id="GO:0016787">
    <property type="term" value="F:hydrolase activity"/>
    <property type="evidence" value="ECO:0007669"/>
    <property type="project" value="UniProtKB-KW"/>
</dbReference>
<dbReference type="Pfam" id="PF00857">
    <property type="entry name" value="Isochorismatase"/>
    <property type="match status" value="1"/>
</dbReference>
<evidence type="ECO:0000256" key="2">
    <source>
        <dbReference type="ARBA" id="ARBA00022801"/>
    </source>
</evidence>
<comment type="caution">
    <text evidence="4">The sequence shown here is derived from an EMBL/GenBank/DDBJ whole genome shotgun (WGS) entry which is preliminary data.</text>
</comment>
<evidence type="ECO:0000259" key="3">
    <source>
        <dbReference type="Pfam" id="PF00857"/>
    </source>
</evidence>